<name>A0A167N0M5_9GAMM</name>
<sequence>MPLVAKQKNLCQVILVAGDGLITFFQSCYILRITFKTVDFFHLKDDFT</sequence>
<protein>
    <submittedName>
        <fullName evidence="1">Uncharacterized protein</fullName>
    </submittedName>
</protein>
<reference evidence="1 2" key="1">
    <citation type="submission" date="2013-07" db="EMBL/GenBank/DDBJ databases">
        <title>Comparative Genomic and Metabolomic Analysis of Twelve Strains of Pseudoalteromonas luteoviolacea.</title>
        <authorList>
            <person name="Vynne N.G."/>
            <person name="Mansson M."/>
            <person name="Gram L."/>
        </authorList>
    </citation>
    <scope>NUCLEOTIDE SEQUENCE [LARGE SCALE GENOMIC DNA]</scope>
    <source>
        <strain evidence="1 2">S4060-1</strain>
    </source>
</reference>
<proteinExistence type="predicted"/>
<evidence type="ECO:0000313" key="1">
    <source>
        <dbReference type="EMBL" id="KZN67273.1"/>
    </source>
</evidence>
<dbReference type="PATRIC" id="fig|1365257.3.peg.2249"/>
<evidence type="ECO:0000313" key="2">
    <source>
        <dbReference type="Proteomes" id="UP000076661"/>
    </source>
</evidence>
<dbReference type="AlphaFoldDB" id="A0A167N0M5"/>
<comment type="caution">
    <text evidence="1">The sequence shown here is derived from an EMBL/GenBank/DDBJ whole genome shotgun (WGS) entry which is preliminary data.</text>
</comment>
<dbReference type="EMBL" id="AUXX01000015">
    <property type="protein sequence ID" value="KZN67273.1"/>
    <property type="molecule type" value="Genomic_DNA"/>
</dbReference>
<gene>
    <name evidence="1" type="ORF">N478_17780</name>
</gene>
<dbReference type="Proteomes" id="UP000076661">
    <property type="component" value="Unassembled WGS sequence"/>
</dbReference>
<organism evidence="1 2">
    <name type="scientific">Pseudoalteromonas luteoviolacea S4060-1</name>
    <dbReference type="NCBI Taxonomy" id="1365257"/>
    <lineage>
        <taxon>Bacteria</taxon>
        <taxon>Pseudomonadati</taxon>
        <taxon>Pseudomonadota</taxon>
        <taxon>Gammaproteobacteria</taxon>
        <taxon>Alteromonadales</taxon>
        <taxon>Pseudoalteromonadaceae</taxon>
        <taxon>Pseudoalteromonas</taxon>
    </lineage>
</organism>
<accession>A0A167N0M5</accession>